<proteinExistence type="predicted"/>
<comment type="caution">
    <text evidence="1">The sequence shown here is derived from an EMBL/GenBank/DDBJ whole genome shotgun (WGS) entry which is preliminary data.</text>
</comment>
<protein>
    <submittedName>
        <fullName evidence="1">Uncharacterized protein</fullName>
    </submittedName>
</protein>
<sequence length="120" mass="13951">MSRSPPDPDASLDPFVNGLGVLSRNGDVVGHVATVRWEFHTLFSRKQQWWIWTVVIWNDGRRERPEEDYPPRSSVAEMKDGYLEVYSRDEARAGRYDFAWLQPEAAREGWSRLGITHADF</sequence>
<accession>A0A371NVW9</accession>
<name>A0A371NVW9_9MICO</name>
<keyword evidence="2" id="KW-1185">Reference proteome</keyword>
<evidence type="ECO:0000313" key="2">
    <source>
        <dbReference type="Proteomes" id="UP000262172"/>
    </source>
</evidence>
<dbReference type="Proteomes" id="UP000262172">
    <property type="component" value="Unassembled WGS sequence"/>
</dbReference>
<dbReference type="AlphaFoldDB" id="A0A371NVW9"/>
<dbReference type="RefSeq" id="WP_116241697.1">
    <property type="nucleotide sequence ID" value="NZ_QUAB01000038.1"/>
</dbReference>
<gene>
    <name evidence="1" type="ORF">DY023_07360</name>
</gene>
<evidence type="ECO:0000313" key="1">
    <source>
        <dbReference type="EMBL" id="REJ06099.1"/>
    </source>
</evidence>
<dbReference type="OrthoDB" id="3697798at2"/>
<dbReference type="EMBL" id="QUAB01000038">
    <property type="protein sequence ID" value="REJ06099.1"/>
    <property type="molecule type" value="Genomic_DNA"/>
</dbReference>
<reference evidence="1 2" key="1">
    <citation type="submission" date="2018-08" db="EMBL/GenBank/DDBJ databases">
        <title>Isolation, diversity and antifungal activity of Actinobacteria from cow dung.</title>
        <authorList>
            <person name="Ling L."/>
        </authorList>
    </citation>
    <scope>NUCLEOTIDE SEQUENCE [LARGE SCALE GENOMIC DNA]</scope>
    <source>
        <strain evidence="1 2">NEAU-LLE</strain>
    </source>
</reference>
<organism evidence="1 2">
    <name type="scientific">Microbacterium bovistercoris</name>
    <dbReference type="NCBI Taxonomy" id="2293570"/>
    <lineage>
        <taxon>Bacteria</taxon>
        <taxon>Bacillati</taxon>
        <taxon>Actinomycetota</taxon>
        <taxon>Actinomycetes</taxon>
        <taxon>Micrococcales</taxon>
        <taxon>Microbacteriaceae</taxon>
        <taxon>Microbacterium</taxon>
    </lineage>
</organism>